<dbReference type="RefSeq" id="WP_125018506.1">
    <property type="nucleotide sequence ID" value="NZ_RQVQ01000011.1"/>
</dbReference>
<protein>
    <submittedName>
        <fullName evidence="2">Uncharacterized protein</fullName>
    </submittedName>
</protein>
<name>A0A3P3W9Y5_9FLAO</name>
<feature type="transmembrane region" description="Helical" evidence="1">
    <location>
        <begin position="7"/>
        <end position="28"/>
    </location>
</feature>
<keyword evidence="1" id="KW-0472">Membrane</keyword>
<evidence type="ECO:0000313" key="2">
    <source>
        <dbReference type="EMBL" id="RRJ91238.1"/>
    </source>
</evidence>
<keyword evidence="1" id="KW-0812">Transmembrane</keyword>
<accession>A0A3P3W9Y5</accession>
<dbReference type="Proteomes" id="UP000275719">
    <property type="component" value="Unassembled WGS sequence"/>
</dbReference>
<sequence>MKIIFNLIILIIQIFISFVMLFSIYMLFALLDNDFGFDELFGLVIIQPILAIIFSVITIFVCLLFGLPIRLNSKINDWYRKHFYISFIGLFLGIIMLILAFIPSFKETVNYEFDGEFVLKEIPNLFCSISGWILIAFSTLHIYPPKMVTDRLQKVFRKK</sequence>
<feature type="transmembrane region" description="Helical" evidence="1">
    <location>
        <begin position="83"/>
        <end position="102"/>
    </location>
</feature>
<dbReference type="EMBL" id="RQVQ01000011">
    <property type="protein sequence ID" value="RRJ91238.1"/>
    <property type="molecule type" value="Genomic_DNA"/>
</dbReference>
<reference evidence="2 3" key="1">
    <citation type="submission" date="2018-11" db="EMBL/GenBank/DDBJ databases">
        <title>Flavobacterium sp. nov., YIM 102701-2 draft genome.</title>
        <authorList>
            <person name="Li G."/>
            <person name="Jiang Y."/>
        </authorList>
    </citation>
    <scope>NUCLEOTIDE SEQUENCE [LARGE SCALE GENOMIC DNA]</scope>
    <source>
        <strain evidence="2 3">YIM 102701-2</strain>
    </source>
</reference>
<feature type="transmembrane region" description="Helical" evidence="1">
    <location>
        <begin position="40"/>
        <end position="71"/>
    </location>
</feature>
<keyword evidence="1" id="KW-1133">Transmembrane helix</keyword>
<dbReference type="OrthoDB" id="1448850at2"/>
<proteinExistence type="predicted"/>
<organism evidence="2 3">
    <name type="scientific">Paenimyroides tangerinum</name>
    <dbReference type="NCBI Taxonomy" id="2488728"/>
    <lineage>
        <taxon>Bacteria</taxon>
        <taxon>Pseudomonadati</taxon>
        <taxon>Bacteroidota</taxon>
        <taxon>Flavobacteriia</taxon>
        <taxon>Flavobacteriales</taxon>
        <taxon>Flavobacteriaceae</taxon>
        <taxon>Paenimyroides</taxon>
    </lineage>
</organism>
<evidence type="ECO:0000313" key="3">
    <source>
        <dbReference type="Proteomes" id="UP000275719"/>
    </source>
</evidence>
<feature type="transmembrane region" description="Helical" evidence="1">
    <location>
        <begin position="122"/>
        <end position="143"/>
    </location>
</feature>
<comment type="caution">
    <text evidence="2">The sequence shown here is derived from an EMBL/GenBank/DDBJ whole genome shotgun (WGS) entry which is preliminary data.</text>
</comment>
<dbReference type="AlphaFoldDB" id="A0A3P3W9Y5"/>
<evidence type="ECO:0000256" key="1">
    <source>
        <dbReference type="SAM" id="Phobius"/>
    </source>
</evidence>
<keyword evidence="3" id="KW-1185">Reference proteome</keyword>
<gene>
    <name evidence="2" type="ORF">EG240_06080</name>
</gene>